<sequence length="151" mass="16253">MEPAPTGRGARWIRTRVVARGCKKKAGSLTTARSATVDFDGGRMKDIMETSARPSTYPPKRRGISAIRQFPLNCGRRGGDGLDGGEKLHSPTVAGEALPAEEEEEPEEWVFCGFGDREEDDGDGVRNPDVDGGGGVQVSVLPCFWRSMASN</sequence>
<keyword evidence="3" id="KW-1185">Reference proteome</keyword>
<reference evidence="2 3" key="1">
    <citation type="submission" date="2024-04" db="EMBL/GenBank/DDBJ databases">
        <authorList>
            <person name="Fracassetti M."/>
        </authorList>
    </citation>
    <scope>NUCLEOTIDE SEQUENCE [LARGE SCALE GENOMIC DNA]</scope>
</reference>
<dbReference type="Proteomes" id="UP001497516">
    <property type="component" value="Chromosome 1"/>
</dbReference>
<feature type="region of interest" description="Disordered" evidence="1">
    <location>
        <begin position="74"/>
        <end position="107"/>
    </location>
</feature>
<organism evidence="2 3">
    <name type="scientific">Linum trigynum</name>
    <dbReference type="NCBI Taxonomy" id="586398"/>
    <lineage>
        <taxon>Eukaryota</taxon>
        <taxon>Viridiplantae</taxon>
        <taxon>Streptophyta</taxon>
        <taxon>Embryophyta</taxon>
        <taxon>Tracheophyta</taxon>
        <taxon>Spermatophyta</taxon>
        <taxon>Magnoliopsida</taxon>
        <taxon>eudicotyledons</taxon>
        <taxon>Gunneridae</taxon>
        <taxon>Pentapetalae</taxon>
        <taxon>rosids</taxon>
        <taxon>fabids</taxon>
        <taxon>Malpighiales</taxon>
        <taxon>Linaceae</taxon>
        <taxon>Linum</taxon>
    </lineage>
</organism>
<protein>
    <submittedName>
        <fullName evidence="2">Uncharacterized protein</fullName>
    </submittedName>
</protein>
<feature type="region of interest" description="Disordered" evidence="1">
    <location>
        <begin position="114"/>
        <end position="133"/>
    </location>
</feature>
<accession>A0AAV2CI67</accession>
<gene>
    <name evidence="2" type="ORF">LTRI10_LOCUS3834</name>
</gene>
<proteinExistence type="predicted"/>
<dbReference type="AlphaFoldDB" id="A0AAV2CI67"/>
<name>A0AAV2CI67_9ROSI</name>
<feature type="compositionally biased region" description="Basic and acidic residues" evidence="1">
    <location>
        <begin position="77"/>
        <end position="89"/>
    </location>
</feature>
<evidence type="ECO:0000313" key="2">
    <source>
        <dbReference type="EMBL" id="CAL1356115.1"/>
    </source>
</evidence>
<evidence type="ECO:0000313" key="3">
    <source>
        <dbReference type="Proteomes" id="UP001497516"/>
    </source>
</evidence>
<evidence type="ECO:0000256" key="1">
    <source>
        <dbReference type="SAM" id="MobiDB-lite"/>
    </source>
</evidence>
<dbReference type="EMBL" id="OZ034813">
    <property type="protein sequence ID" value="CAL1356115.1"/>
    <property type="molecule type" value="Genomic_DNA"/>
</dbReference>